<organism evidence="1 2">
    <name type="scientific">Allorhodopirellula heiligendammensis</name>
    <dbReference type="NCBI Taxonomy" id="2714739"/>
    <lineage>
        <taxon>Bacteria</taxon>
        <taxon>Pseudomonadati</taxon>
        <taxon>Planctomycetota</taxon>
        <taxon>Planctomycetia</taxon>
        <taxon>Pirellulales</taxon>
        <taxon>Pirellulaceae</taxon>
        <taxon>Allorhodopirellula</taxon>
    </lineage>
</organism>
<comment type="caution">
    <text evidence="1">The sequence shown here is derived from an EMBL/GenBank/DDBJ whole genome shotgun (WGS) entry which is preliminary data.</text>
</comment>
<dbReference type="Proteomes" id="UP000319908">
    <property type="component" value="Unassembled WGS sequence"/>
</dbReference>
<protein>
    <submittedName>
        <fullName evidence="1">Uncharacterized protein</fullName>
    </submittedName>
</protein>
<dbReference type="OrthoDB" id="9814654at2"/>
<dbReference type="RefSeq" id="WP_146407165.1">
    <property type="nucleotide sequence ID" value="NZ_SJPU01000002.1"/>
</dbReference>
<reference evidence="1 2" key="1">
    <citation type="journal article" date="2020" name="Antonie Van Leeuwenhoek">
        <title>Rhodopirellula heiligendammensis sp. nov., Rhodopirellula pilleata sp. nov., and Rhodopirellula solitaria sp. nov. isolated from natural or artificial marine surfaces in Northern Germany and California, USA, and emended description of the genus Rhodopirellula.</title>
        <authorList>
            <person name="Kallscheuer N."/>
            <person name="Wiegand S."/>
            <person name="Jogler M."/>
            <person name="Boedeker C."/>
            <person name="Peeters S.H."/>
            <person name="Rast P."/>
            <person name="Heuer A."/>
            <person name="Jetten M.S.M."/>
            <person name="Rohde M."/>
            <person name="Jogler C."/>
        </authorList>
    </citation>
    <scope>NUCLEOTIDE SEQUENCE [LARGE SCALE GENOMIC DNA]</scope>
    <source>
        <strain evidence="1 2">Poly21</strain>
    </source>
</reference>
<proteinExistence type="predicted"/>
<accession>A0A5C6BU83</accession>
<keyword evidence="2" id="KW-1185">Reference proteome</keyword>
<name>A0A5C6BU83_9BACT</name>
<gene>
    <name evidence="1" type="ORF">Poly21_24410</name>
</gene>
<dbReference type="AlphaFoldDB" id="A0A5C6BU83"/>
<evidence type="ECO:0000313" key="1">
    <source>
        <dbReference type="EMBL" id="TWU15247.1"/>
    </source>
</evidence>
<dbReference type="EMBL" id="SJPU01000002">
    <property type="protein sequence ID" value="TWU15247.1"/>
    <property type="molecule type" value="Genomic_DNA"/>
</dbReference>
<sequence length="67" mass="7093">MTNQLTENFRCANHFPAETIRIRLAADGITAFVCGDDTATSMTIGWGSFHTGLVMGDVGVADGEEAT</sequence>
<evidence type="ECO:0000313" key="2">
    <source>
        <dbReference type="Proteomes" id="UP000319908"/>
    </source>
</evidence>